<evidence type="ECO:0000313" key="1">
    <source>
        <dbReference type="EMBL" id="KAL2712375.1"/>
    </source>
</evidence>
<dbReference type="Proteomes" id="UP001607302">
    <property type="component" value="Unassembled WGS sequence"/>
</dbReference>
<accession>A0ABD1ZXY4</accession>
<keyword evidence="2" id="KW-1185">Reference proteome</keyword>
<protein>
    <submittedName>
        <fullName evidence="1">Uncharacterized protein</fullName>
    </submittedName>
</protein>
<gene>
    <name evidence="1" type="ORF">V1478_017898</name>
</gene>
<proteinExistence type="predicted"/>
<evidence type="ECO:0000313" key="2">
    <source>
        <dbReference type="Proteomes" id="UP001607302"/>
    </source>
</evidence>
<reference evidence="1 2" key="1">
    <citation type="journal article" date="2024" name="Ann. Entomol. Soc. Am.">
        <title>Genomic analyses of the southern and eastern yellowjacket wasps (Hymenoptera: Vespidae) reveal evolutionary signatures of social life.</title>
        <authorList>
            <person name="Catto M.A."/>
            <person name="Caine P.B."/>
            <person name="Orr S.E."/>
            <person name="Hunt B.G."/>
            <person name="Goodisman M.A.D."/>
        </authorList>
    </citation>
    <scope>NUCLEOTIDE SEQUENCE [LARGE SCALE GENOMIC DNA]</scope>
    <source>
        <strain evidence="1">233</strain>
        <tissue evidence="1">Head and thorax</tissue>
    </source>
</reference>
<dbReference type="EMBL" id="JAUDFV010000166">
    <property type="protein sequence ID" value="KAL2712375.1"/>
    <property type="molecule type" value="Genomic_DNA"/>
</dbReference>
<sequence length="70" mass="7920">MGRGLRGGFMVKEEESRLCREEKSWYRVIPTSAFLSFSARGLSKGLSKGLTENLGPIQKKRTDSTIIREE</sequence>
<name>A0ABD1ZXY4_VESSQ</name>
<dbReference type="AlphaFoldDB" id="A0ABD1ZXY4"/>
<comment type="caution">
    <text evidence="1">The sequence shown here is derived from an EMBL/GenBank/DDBJ whole genome shotgun (WGS) entry which is preliminary data.</text>
</comment>
<organism evidence="1 2">
    <name type="scientific">Vespula squamosa</name>
    <name type="common">Southern yellow jacket</name>
    <name type="synonym">Wasp</name>
    <dbReference type="NCBI Taxonomy" id="30214"/>
    <lineage>
        <taxon>Eukaryota</taxon>
        <taxon>Metazoa</taxon>
        <taxon>Ecdysozoa</taxon>
        <taxon>Arthropoda</taxon>
        <taxon>Hexapoda</taxon>
        <taxon>Insecta</taxon>
        <taxon>Pterygota</taxon>
        <taxon>Neoptera</taxon>
        <taxon>Endopterygota</taxon>
        <taxon>Hymenoptera</taxon>
        <taxon>Apocrita</taxon>
        <taxon>Aculeata</taxon>
        <taxon>Vespoidea</taxon>
        <taxon>Vespidae</taxon>
        <taxon>Vespinae</taxon>
        <taxon>Vespula</taxon>
    </lineage>
</organism>